<protein>
    <submittedName>
        <fullName evidence="2">Uncharacterized protein</fullName>
    </submittedName>
</protein>
<feature type="compositionally biased region" description="Polar residues" evidence="1">
    <location>
        <begin position="287"/>
        <end position="298"/>
    </location>
</feature>
<sequence>MARTHARFYTTIWRDADFRRLPGSAQRMYFFLASQPNLTHAGVLPLTLARWAACSVDGSEQELLADLELLHERRFVVLDRATEEVMIRTFVVGDKVYKMPRVMGSMVASAQQIESPVLRRTLLDEVARIPLDELSTEPTKKAPHLSIRVQVEGLIAELRESFGEPVASAGVVDGVPPMDPEPPGVDAPVLDAALDLRYPIAPSVAGVPDWLAPLAGAMAQAGIGVPWSFKEGDSELLRADVERVGLRAMFTEAVEAFAAAGDKPFSSRWFYPRWHALQVASVVQMGSRRSNSRQAQTDDQYEQSRRDAEERRAARLAAEAGARARGGG</sequence>
<dbReference type="OrthoDB" id="3667154at2"/>
<proteinExistence type="predicted"/>
<feature type="compositionally biased region" description="Low complexity" evidence="1">
    <location>
        <begin position="315"/>
        <end position="328"/>
    </location>
</feature>
<feature type="region of interest" description="Disordered" evidence="1">
    <location>
        <begin position="287"/>
        <end position="328"/>
    </location>
</feature>
<dbReference type="EMBL" id="MWQN01000001">
    <property type="protein sequence ID" value="OPC84156.1"/>
    <property type="molecule type" value="Genomic_DNA"/>
</dbReference>
<feature type="compositionally biased region" description="Basic and acidic residues" evidence="1">
    <location>
        <begin position="302"/>
        <end position="313"/>
    </location>
</feature>
<dbReference type="AlphaFoldDB" id="A0A1T3P4Z9"/>
<evidence type="ECO:0000313" key="3">
    <source>
        <dbReference type="Proteomes" id="UP000190037"/>
    </source>
</evidence>
<name>A0A1T3P4Z9_9ACTN</name>
<keyword evidence="3" id="KW-1185">Reference proteome</keyword>
<dbReference type="Proteomes" id="UP000190037">
    <property type="component" value="Unassembled WGS sequence"/>
</dbReference>
<reference evidence="2 3" key="1">
    <citation type="submission" date="2017-03" db="EMBL/GenBank/DDBJ databases">
        <title>Draft genome sequence of Streptomyces scabrisporus NF3, endophyte isolated from Amphipterygium adstringens.</title>
        <authorList>
            <person name="Vazquez M."/>
            <person name="Ceapa C.D."/>
            <person name="Rodriguez Luna D."/>
            <person name="Sanchez Esquivel S."/>
        </authorList>
    </citation>
    <scope>NUCLEOTIDE SEQUENCE [LARGE SCALE GENOMIC DNA]</scope>
    <source>
        <strain evidence="2 3">NF3</strain>
    </source>
</reference>
<dbReference type="RefSeq" id="WP_143658107.1">
    <property type="nucleotide sequence ID" value="NZ_MWQN01000001.1"/>
</dbReference>
<evidence type="ECO:0000256" key="1">
    <source>
        <dbReference type="SAM" id="MobiDB-lite"/>
    </source>
</evidence>
<organism evidence="2 3">
    <name type="scientific">Embleya scabrispora</name>
    <dbReference type="NCBI Taxonomy" id="159449"/>
    <lineage>
        <taxon>Bacteria</taxon>
        <taxon>Bacillati</taxon>
        <taxon>Actinomycetota</taxon>
        <taxon>Actinomycetes</taxon>
        <taxon>Kitasatosporales</taxon>
        <taxon>Streptomycetaceae</taxon>
        <taxon>Embleya</taxon>
    </lineage>
</organism>
<gene>
    <name evidence="2" type="ORF">B4N89_27405</name>
</gene>
<accession>A0A1T3P4Z9</accession>
<evidence type="ECO:0000313" key="2">
    <source>
        <dbReference type="EMBL" id="OPC84156.1"/>
    </source>
</evidence>
<comment type="caution">
    <text evidence="2">The sequence shown here is derived from an EMBL/GenBank/DDBJ whole genome shotgun (WGS) entry which is preliminary data.</text>
</comment>
<dbReference type="STRING" id="159449.B4N89_27405"/>